<dbReference type="AlphaFoldDB" id="A0A9X4PAV9"/>
<dbReference type="InterPro" id="IPR001123">
    <property type="entry name" value="LeuE-type"/>
</dbReference>
<protein>
    <submittedName>
        <fullName evidence="7">Lysine transporter LysE</fullName>
    </submittedName>
</protein>
<dbReference type="EMBL" id="LWID01000001">
    <property type="protein sequence ID" value="MDG6894892.1"/>
    <property type="molecule type" value="Genomic_DNA"/>
</dbReference>
<dbReference type="PANTHER" id="PTHR30086:SF20">
    <property type="entry name" value="ARGININE EXPORTER PROTEIN ARGO-RELATED"/>
    <property type="match status" value="1"/>
</dbReference>
<keyword evidence="8" id="KW-1185">Reference proteome</keyword>
<accession>A0A9X4PAV9</accession>
<sequence length="202" mass="21845">MSEQMLFAYWLLSLSITIIPGADWAYIMSAGIKHRVSAALGGMLLGYCSIILAVAAGVGGLMASYPRLLLALTLVGAIYLFWLGINALRHPASLDEQTQSSLNKWTNWCLKGIAVSGLNPKVLLTFLALLPQFISLQSDWSASTQILLLGLLHITNCALIYPLVGLGTGALLRQKPQLTCWVSRFSGFAMISIAIGLFSQFI</sequence>
<dbReference type="GO" id="GO:0015171">
    <property type="term" value="F:amino acid transmembrane transporter activity"/>
    <property type="evidence" value="ECO:0007669"/>
    <property type="project" value="TreeGrafter"/>
</dbReference>
<feature type="transmembrane region" description="Helical" evidence="6">
    <location>
        <begin position="146"/>
        <end position="166"/>
    </location>
</feature>
<comment type="subcellular location">
    <subcellularLocation>
        <location evidence="1">Cell membrane</location>
        <topology evidence="1">Multi-pass membrane protein</topology>
    </subcellularLocation>
</comment>
<feature type="transmembrane region" description="Helical" evidence="6">
    <location>
        <begin position="6"/>
        <end position="26"/>
    </location>
</feature>
<evidence type="ECO:0000256" key="2">
    <source>
        <dbReference type="ARBA" id="ARBA00022475"/>
    </source>
</evidence>
<proteinExistence type="predicted"/>
<feature type="transmembrane region" description="Helical" evidence="6">
    <location>
        <begin position="38"/>
        <end position="62"/>
    </location>
</feature>
<evidence type="ECO:0000256" key="1">
    <source>
        <dbReference type="ARBA" id="ARBA00004651"/>
    </source>
</evidence>
<organism evidence="7 8">
    <name type="scientific">Volucribacter amazonae</name>
    <dbReference type="NCBI Taxonomy" id="256731"/>
    <lineage>
        <taxon>Bacteria</taxon>
        <taxon>Pseudomonadati</taxon>
        <taxon>Pseudomonadota</taxon>
        <taxon>Gammaproteobacteria</taxon>
        <taxon>Pasteurellales</taxon>
        <taxon>Pasteurellaceae</taxon>
        <taxon>Volucribacter</taxon>
    </lineage>
</organism>
<evidence type="ECO:0000256" key="4">
    <source>
        <dbReference type="ARBA" id="ARBA00022989"/>
    </source>
</evidence>
<dbReference type="PANTHER" id="PTHR30086">
    <property type="entry name" value="ARGININE EXPORTER PROTEIN ARGO"/>
    <property type="match status" value="1"/>
</dbReference>
<keyword evidence="2" id="KW-1003">Cell membrane</keyword>
<keyword evidence="3 6" id="KW-0812">Transmembrane</keyword>
<dbReference type="Proteomes" id="UP001155500">
    <property type="component" value="Unassembled WGS sequence"/>
</dbReference>
<comment type="caution">
    <text evidence="7">The sequence shown here is derived from an EMBL/GenBank/DDBJ whole genome shotgun (WGS) entry which is preliminary data.</text>
</comment>
<name>A0A9X4PAV9_9PAST</name>
<dbReference type="RefSeq" id="WP_279572344.1">
    <property type="nucleotide sequence ID" value="NZ_LWID01000001.1"/>
</dbReference>
<evidence type="ECO:0000313" key="7">
    <source>
        <dbReference type="EMBL" id="MDG6894892.1"/>
    </source>
</evidence>
<gene>
    <name evidence="7" type="ORF">A6A20_04450</name>
</gene>
<keyword evidence="4 6" id="KW-1133">Transmembrane helix</keyword>
<reference evidence="7" key="1">
    <citation type="submission" date="2016-03" db="EMBL/GenBank/DDBJ databases">
        <title>Co-evolution between Pasteurellaceae and their hosts.</title>
        <authorList>
            <person name="Hansen M.J."/>
            <person name="Bojesen A.M."/>
            <person name="Planet P."/>
        </authorList>
    </citation>
    <scope>NUCLEOTIDE SEQUENCE</scope>
    <source>
        <strain evidence="7">146/S8/89</strain>
    </source>
</reference>
<dbReference type="Pfam" id="PF01810">
    <property type="entry name" value="LysE"/>
    <property type="match status" value="1"/>
</dbReference>
<evidence type="ECO:0000256" key="5">
    <source>
        <dbReference type="ARBA" id="ARBA00023136"/>
    </source>
</evidence>
<evidence type="ECO:0000256" key="3">
    <source>
        <dbReference type="ARBA" id="ARBA00022692"/>
    </source>
</evidence>
<evidence type="ECO:0000313" key="8">
    <source>
        <dbReference type="Proteomes" id="UP001155500"/>
    </source>
</evidence>
<evidence type="ECO:0000256" key="6">
    <source>
        <dbReference type="SAM" id="Phobius"/>
    </source>
</evidence>
<feature type="transmembrane region" description="Helical" evidence="6">
    <location>
        <begin position="68"/>
        <end position="88"/>
    </location>
</feature>
<feature type="transmembrane region" description="Helical" evidence="6">
    <location>
        <begin position="178"/>
        <end position="198"/>
    </location>
</feature>
<dbReference type="GO" id="GO:0005886">
    <property type="term" value="C:plasma membrane"/>
    <property type="evidence" value="ECO:0007669"/>
    <property type="project" value="UniProtKB-SubCell"/>
</dbReference>
<keyword evidence="5 6" id="KW-0472">Membrane</keyword>